<accession>A0ABV6LGN6</accession>
<keyword evidence="1" id="KW-1277">Toxin-antitoxin system</keyword>
<dbReference type="InterPro" id="IPR035093">
    <property type="entry name" value="RelE/ParE_toxin_dom_sf"/>
</dbReference>
<evidence type="ECO:0000256" key="1">
    <source>
        <dbReference type="ARBA" id="ARBA00022649"/>
    </source>
</evidence>
<dbReference type="SUPFAM" id="SSF143011">
    <property type="entry name" value="RelE-like"/>
    <property type="match status" value="1"/>
</dbReference>
<gene>
    <name evidence="2" type="ORF">ACFFGT_30730</name>
</gene>
<name>A0ABV6LGN6_9SPHI</name>
<keyword evidence="3" id="KW-1185">Reference proteome</keyword>
<dbReference type="Pfam" id="PF05016">
    <property type="entry name" value="ParE_toxin"/>
    <property type="match status" value="1"/>
</dbReference>
<organism evidence="2 3">
    <name type="scientific">Mucilaginibacter angelicae</name>
    <dbReference type="NCBI Taxonomy" id="869718"/>
    <lineage>
        <taxon>Bacteria</taxon>
        <taxon>Pseudomonadati</taxon>
        <taxon>Bacteroidota</taxon>
        <taxon>Sphingobacteriia</taxon>
        <taxon>Sphingobacteriales</taxon>
        <taxon>Sphingobacteriaceae</taxon>
        <taxon>Mucilaginibacter</taxon>
    </lineage>
</organism>
<reference evidence="2 3" key="1">
    <citation type="submission" date="2024-09" db="EMBL/GenBank/DDBJ databases">
        <authorList>
            <person name="Sun Q."/>
            <person name="Mori K."/>
        </authorList>
    </citation>
    <scope>NUCLEOTIDE SEQUENCE [LARGE SCALE GENOMIC DNA]</scope>
    <source>
        <strain evidence="2 3">NCAIM B.02415</strain>
    </source>
</reference>
<comment type="caution">
    <text evidence="2">The sequence shown here is derived from an EMBL/GenBank/DDBJ whole genome shotgun (WGS) entry which is preliminary data.</text>
</comment>
<dbReference type="InterPro" id="IPR007712">
    <property type="entry name" value="RelE/ParE_toxin"/>
</dbReference>
<dbReference type="EMBL" id="JBHLTS010000079">
    <property type="protein sequence ID" value="MFC0518630.1"/>
    <property type="molecule type" value="Genomic_DNA"/>
</dbReference>
<proteinExistence type="predicted"/>
<evidence type="ECO:0000313" key="2">
    <source>
        <dbReference type="EMBL" id="MFC0518630.1"/>
    </source>
</evidence>
<dbReference type="Proteomes" id="UP001589828">
    <property type="component" value="Unassembled WGS sequence"/>
</dbReference>
<evidence type="ECO:0000313" key="3">
    <source>
        <dbReference type="Proteomes" id="UP001589828"/>
    </source>
</evidence>
<dbReference type="RefSeq" id="WP_377026343.1">
    <property type="nucleotide sequence ID" value="NZ_JBHLTS010000079.1"/>
</dbReference>
<sequence length="96" mass="11518">MVTIWSKKAMAELKKAYLYILLDSMQNAEIVRDEIIDVTMELPKHPEKYPLDKFKKNNDGTWRAFEKHHYRVSYRITPDAIRIVRLRHTSRSPLNF</sequence>
<dbReference type="Gene3D" id="3.30.2310.20">
    <property type="entry name" value="RelE-like"/>
    <property type="match status" value="1"/>
</dbReference>
<protein>
    <submittedName>
        <fullName evidence="2">Type II toxin-antitoxin system RelE/ParE family toxin</fullName>
    </submittedName>
</protein>